<evidence type="ECO:0000256" key="1">
    <source>
        <dbReference type="SAM" id="Phobius"/>
    </source>
</evidence>
<accession>A0ABU1K285</accession>
<sequence>MFSALLQTEIPQPAQTEPDQEYGIYSFQDFIIANWGYITIVLILAIIVLMYGRHKKRERKKHFEEYQRQKEN</sequence>
<organism evidence="2 3">
    <name type="scientific">Mesonia maritima</name>
    <dbReference type="NCBI Taxonomy" id="1793873"/>
    <lineage>
        <taxon>Bacteria</taxon>
        <taxon>Pseudomonadati</taxon>
        <taxon>Bacteroidota</taxon>
        <taxon>Flavobacteriia</taxon>
        <taxon>Flavobacteriales</taxon>
        <taxon>Flavobacteriaceae</taxon>
        <taxon>Mesonia</taxon>
    </lineage>
</organism>
<reference evidence="2 3" key="1">
    <citation type="submission" date="2023-07" db="EMBL/GenBank/DDBJ databases">
        <title>Genomic Encyclopedia of Type Strains, Phase IV (KMG-IV): sequencing the most valuable type-strain genomes for metagenomic binning, comparative biology and taxonomic classification.</title>
        <authorList>
            <person name="Goeker M."/>
        </authorList>
    </citation>
    <scope>NUCLEOTIDE SEQUENCE [LARGE SCALE GENOMIC DNA]</scope>
    <source>
        <strain evidence="2 3">DSM 102814</strain>
    </source>
</reference>
<name>A0ABU1K285_9FLAO</name>
<keyword evidence="1" id="KW-1133">Transmembrane helix</keyword>
<evidence type="ECO:0000313" key="2">
    <source>
        <dbReference type="EMBL" id="MDR6299726.1"/>
    </source>
</evidence>
<keyword evidence="1" id="KW-0812">Transmembrane</keyword>
<evidence type="ECO:0000313" key="3">
    <source>
        <dbReference type="Proteomes" id="UP001257659"/>
    </source>
</evidence>
<gene>
    <name evidence="2" type="ORF">GGR31_000342</name>
</gene>
<dbReference type="RefSeq" id="WP_309726662.1">
    <property type="nucleotide sequence ID" value="NZ_JAVDQA010000001.1"/>
</dbReference>
<protein>
    <submittedName>
        <fullName evidence="2">Steroid 5-alpha reductase family enzyme</fullName>
    </submittedName>
</protein>
<comment type="caution">
    <text evidence="2">The sequence shown here is derived from an EMBL/GenBank/DDBJ whole genome shotgun (WGS) entry which is preliminary data.</text>
</comment>
<dbReference type="EMBL" id="JAVDQA010000001">
    <property type="protein sequence ID" value="MDR6299726.1"/>
    <property type="molecule type" value="Genomic_DNA"/>
</dbReference>
<keyword evidence="1" id="KW-0472">Membrane</keyword>
<dbReference type="Proteomes" id="UP001257659">
    <property type="component" value="Unassembled WGS sequence"/>
</dbReference>
<proteinExistence type="predicted"/>
<keyword evidence="3" id="KW-1185">Reference proteome</keyword>
<feature type="transmembrane region" description="Helical" evidence="1">
    <location>
        <begin position="30"/>
        <end position="51"/>
    </location>
</feature>